<dbReference type="EMBL" id="FMAR01000002">
    <property type="protein sequence ID" value="SCB99275.1"/>
    <property type="molecule type" value="Genomic_DNA"/>
</dbReference>
<dbReference type="Pfam" id="PF16132">
    <property type="entry name" value="DUF4843"/>
    <property type="match status" value="1"/>
</dbReference>
<organism evidence="1 2">
    <name type="scientific">Chitinophaga costaii</name>
    <dbReference type="NCBI Taxonomy" id="1335309"/>
    <lineage>
        <taxon>Bacteria</taxon>
        <taxon>Pseudomonadati</taxon>
        <taxon>Bacteroidota</taxon>
        <taxon>Chitinophagia</taxon>
        <taxon>Chitinophagales</taxon>
        <taxon>Chitinophagaceae</taxon>
        <taxon>Chitinophaga</taxon>
    </lineage>
</organism>
<proteinExistence type="predicted"/>
<keyword evidence="2" id="KW-1185">Reference proteome</keyword>
<dbReference type="AlphaFoldDB" id="A0A1C4AXF9"/>
<accession>A0A1C4AXF9</accession>
<dbReference type="InterPro" id="IPR032299">
    <property type="entry name" value="DUF4843"/>
</dbReference>
<sequence>MICAAAVMSACKKDTIKSLYTSTPGVYFDWSDSTGTDASRVDSLVFSFALTPDRLTDTALLPVRISGDRMSKDRYFKLALVDTATTAISGLHFKALETQYTMPADSGMVHVPVYLYANDTALHSKQVRIRIQLVPTSDFTVTDSSYNVAKIIFSNMLTKPTWWDMWGQLGEYSRVKYELFILTTGVTVMTPPADFNNQPAMMYALSTFTSFLQDPFSFVRDHPALDFTLEVTDGGAYNFYKTYSPEKKYLLSPDASGIGYHFHDENGNPI</sequence>
<reference evidence="1 2" key="1">
    <citation type="submission" date="2016-08" db="EMBL/GenBank/DDBJ databases">
        <authorList>
            <person name="Seilhamer J.J."/>
        </authorList>
    </citation>
    <scope>NUCLEOTIDE SEQUENCE [LARGE SCALE GENOMIC DNA]</scope>
    <source>
        <strain evidence="1 2">A37T2</strain>
    </source>
</reference>
<evidence type="ECO:0000313" key="1">
    <source>
        <dbReference type="EMBL" id="SCB99275.1"/>
    </source>
</evidence>
<evidence type="ECO:0008006" key="3">
    <source>
        <dbReference type="Google" id="ProtNLM"/>
    </source>
</evidence>
<dbReference type="Proteomes" id="UP000242818">
    <property type="component" value="Unassembled WGS sequence"/>
</dbReference>
<protein>
    <recommendedName>
        <fullName evidence="3">DUF4843 domain-containing protein</fullName>
    </recommendedName>
</protein>
<dbReference type="STRING" id="1335309.GA0116948_102330"/>
<evidence type="ECO:0000313" key="2">
    <source>
        <dbReference type="Proteomes" id="UP000242818"/>
    </source>
</evidence>
<gene>
    <name evidence="1" type="ORF">GA0116948_102330</name>
</gene>
<name>A0A1C4AXF9_9BACT</name>